<dbReference type="EMBL" id="GBEZ01014102">
    <property type="protein sequence ID" value="JAC71946.1"/>
    <property type="molecule type" value="Transcribed_RNA"/>
</dbReference>
<dbReference type="InterPro" id="IPR051598">
    <property type="entry name" value="TSUP/Inactive_protease-like"/>
</dbReference>
<gene>
    <name evidence="6" type="ORF">TSPGSL018_818</name>
</gene>
<evidence type="ECO:0000256" key="1">
    <source>
        <dbReference type="ARBA" id="ARBA00004141"/>
    </source>
</evidence>
<dbReference type="InterPro" id="IPR002781">
    <property type="entry name" value="TM_pro_TauE-like"/>
</dbReference>
<evidence type="ECO:0000256" key="3">
    <source>
        <dbReference type="ARBA" id="ARBA00022989"/>
    </source>
</evidence>
<keyword evidence="3 5" id="KW-1133">Transmembrane helix</keyword>
<keyword evidence="2 5" id="KW-0812">Transmembrane</keyword>
<feature type="transmembrane region" description="Helical" evidence="5">
    <location>
        <begin position="206"/>
        <end position="226"/>
    </location>
</feature>
<feature type="transmembrane region" description="Helical" evidence="5">
    <location>
        <begin position="279"/>
        <end position="304"/>
    </location>
</feature>
<feature type="transmembrane region" description="Helical" evidence="5">
    <location>
        <begin position="238"/>
        <end position="257"/>
    </location>
</feature>
<feature type="transmembrane region" description="Helical" evidence="5">
    <location>
        <begin position="178"/>
        <end position="200"/>
    </location>
</feature>
<evidence type="ECO:0000256" key="2">
    <source>
        <dbReference type="ARBA" id="ARBA00022692"/>
    </source>
</evidence>
<organism evidence="6">
    <name type="scientific">Tetraselmis sp. GSL018</name>
    <dbReference type="NCBI Taxonomy" id="582737"/>
    <lineage>
        <taxon>Eukaryota</taxon>
        <taxon>Viridiplantae</taxon>
        <taxon>Chlorophyta</taxon>
        <taxon>core chlorophytes</taxon>
        <taxon>Chlorodendrophyceae</taxon>
        <taxon>Chlorodendrales</taxon>
        <taxon>Chlorodendraceae</taxon>
        <taxon>Tetraselmis</taxon>
    </lineage>
</organism>
<evidence type="ECO:0000256" key="4">
    <source>
        <dbReference type="ARBA" id="ARBA00023136"/>
    </source>
</evidence>
<comment type="subcellular location">
    <subcellularLocation>
        <location evidence="1">Membrane</location>
        <topology evidence="1">Multi-pass membrane protein</topology>
    </subcellularLocation>
</comment>
<reference evidence="6" key="1">
    <citation type="submission" date="2014-05" db="EMBL/GenBank/DDBJ databases">
        <title>The transcriptome of the halophilic microalga Tetraselmis sp. GSL018 isolated from the Great Salt Lake, Utah.</title>
        <authorList>
            <person name="Jinkerson R.E."/>
            <person name="D'Adamo S."/>
            <person name="Posewitz M.C."/>
        </authorList>
    </citation>
    <scope>NUCLEOTIDE SEQUENCE</scope>
    <source>
        <strain evidence="6">GSL018</strain>
    </source>
</reference>
<dbReference type="AlphaFoldDB" id="A0A061RN15"/>
<dbReference type="Pfam" id="PF01925">
    <property type="entry name" value="TauE"/>
    <property type="match status" value="1"/>
</dbReference>
<evidence type="ECO:0000256" key="5">
    <source>
        <dbReference type="SAM" id="Phobius"/>
    </source>
</evidence>
<evidence type="ECO:0008006" key="7">
    <source>
        <dbReference type="Google" id="ProtNLM"/>
    </source>
</evidence>
<accession>A0A061RN15</accession>
<feature type="transmembrane region" description="Helical" evidence="5">
    <location>
        <begin position="348"/>
        <end position="368"/>
    </location>
</feature>
<dbReference type="PANTHER" id="PTHR43701">
    <property type="entry name" value="MEMBRANE TRANSPORTER PROTEIN MJ0441-RELATED"/>
    <property type="match status" value="1"/>
</dbReference>
<feature type="transmembrane region" description="Helical" evidence="5">
    <location>
        <begin position="374"/>
        <end position="391"/>
    </location>
</feature>
<name>A0A061RN15_9CHLO</name>
<protein>
    <recommendedName>
        <fullName evidence="7">Membrane transporter protein</fullName>
    </recommendedName>
</protein>
<dbReference type="GO" id="GO:0016020">
    <property type="term" value="C:membrane"/>
    <property type="evidence" value="ECO:0007669"/>
    <property type="project" value="UniProtKB-SubCell"/>
</dbReference>
<dbReference type="PANTHER" id="PTHR43701:SF2">
    <property type="entry name" value="MEMBRANE TRANSPORTER PROTEIN YJNA-RELATED"/>
    <property type="match status" value="1"/>
</dbReference>
<keyword evidence="4 5" id="KW-0472">Membrane</keyword>
<proteinExistence type="predicted"/>
<sequence>MISASSWRLDRIRDFLLQLRRFEQVGHVRGVPNELNSSSIQVSQGFRLRALHSPKAGSAGTAQSRSVWHWPLNGTATHARSHCKRNAWCSTEVLARASAMTGLLHSGKPSAPSVGAALWRGLSGSAGSPTAVDLAKAQRVSLGAGLLAGVFGSIVGVGGGVLIVPMISSACRSIPQRLVSGTSLTAVVTTGVFSTLSYLGAERVDLGAAACICATAMATAPLGARLTARLDCQALRRVLGYFLVGVSPLIPLKTFLIEQGLIRVSHAKPEPQWPSNERAVLLLSVGAVAGLLSGLLGIGGGVVVTPLLALTSGMTQGECVATSLCAMIPPAAVGVAQHHRLGNVNWRMAAALMVGTAIGGTAGSRVALQAPEGSLELAFAGAMLFLGLKMFRR</sequence>
<feature type="transmembrane region" description="Helical" evidence="5">
    <location>
        <begin position="142"/>
        <end position="166"/>
    </location>
</feature>
<evidence type="ECO:0000313" key="6">
    <source>
        <dbReference type="EMBL" id="JAC71946.1"/>
    </source>
</evidence>